<protein>
    <submittedName>
        <fullName evidence="2">Zinc ribbon domain-containing protein</fullName>
    </submittedName>
</protein>
<accession>A0ABT2HNF0</accession>
<evidence type="ECO:0000259" key="1">
    <source>
        <dbReference type="Pfam" id="PF13408"/>
    </source>
</evidence>
<dbReference type="RefSeq" id="WP_260072410.1">
    <property type="nucleotide sequence ID" value="NZ_JALXMO010000003.1"/>
</dbReference>
<gene>
    <name evidence="2" type="ORF">M3B43_02520</name>
</gene>
<dbReference type="InterPro" id="IPR025827">
    <property type="entry name" value="Zn_ribbon_recom_dom"/>
</dbReference>
<evidence type="ECO:0000313" key="2">
    <source>
        <dbReference type="EMBL" id="MCT1606217.1"/>
    </source>
</evidence>
<dbReference type="Proteomes" id="UP001205046">
    <property type="component" value="Unassembled WGS sequence"/>
</dbReference>
<keyword evidence="3" id="KW-1185">Reference proteome</keyword>
<reference evidence="2 3" key="1">
    <citation type="submission" date="2022-04" db="EMBL/GenBank/DDBJ databases">
        <title>Human microbiome associated bacterial genomes.</title>
        <authorList>
            <person name="Sandstrom S."/>
            <person name="Salamzade R."/>
            <person name="Kalan L.R."/>
        </authorList>
    </citation>
    <scope>NUCLEOTIDE SEQUENCE [LARGE SCALE GENOMIC DNA]</scope>
    <source>
        <strain evidence="3">p3-SID767</strain>
    </source>
</reference>
<proteinExistence type="predicted"/>
<name>A0ABT2HNF0_9MICC</name>
<dbReference type="Pfam" id="PF13408">
    <property type="entry name" value="Zn_ribbon_recom"/>
    <property type="match status" value="1"/>
</dbReference>
<comment type="caution">
    <text evidence="2">The sequence shown here is derived from an EMBL/GenBank/DDBJ whole genome shotgun (WGS) entry which is preliminary data.</text>
</comment>
<sequence>MLDAHKSAADATQVHDHYLKDTVYCGQCGERLIITNAKNRHGNVYPYFVCSGRHSGKTECTRQAMLIEDVERLIEKYYEMIEVSPGQHRIEAHHDEYASARANL</sequence>
<feature type="domain" description="Recombinase zinc beta ribbon" evidence="1">
    <location>
        <begin position="19"/>
        <end position="77"/>
    </location>
</feature>
<organism evidence="2 3">
    <name type="scientific">Nesterenkonia massiliensis</name>
    <dbReference type="NCBI Taxonomy" id="1232429"/>
    <lineage>
        <taxon>Bacteria</taxon>
        <taxon>Bacillati</taxon>
        <taxon>Actinomycetota</taxon>
        <taxon>Actinomycetes</taxon>
        <taxon>Micrococcales</taxon>
        <taxon>Micrococcaceae</taxon>
        <taxon>Nesterenkonia</taxon>
    </lineage>
</organism>
<dbReference type="EMBL" id="JALXMO010000003">
    <property type="protein sequence ID" value="MCT1606217.1"/>
    <property type="molecule type" value="Genomic_DNA"/>
</dbReference>
<evidence type="ECO:0000313" key="3">
    <source>
        <dbReference type="Proteomes" id="UP001205046"/>
    </source>
</evidence>
<feature type="non-terminal residue" evidence="2">
    <location>
        <position position="104"/>
    </location>
</feature>